<dbReference type="STRING" id="84029.CROST_31710"/>
<dbReference type="KEGG" id="crw:CROST_046840"/>
<dbReference type="EMBL" id="CP096984">
    <property type="protein sequence ID" value="URZ13906.1"/>
    <property type="molecule type" value="Genomic_DNA"/>
</dbReference>
<name>A0A1S8L1U3_9CLOT</name>
<organism evidence="1 2">
    <name type="scientific">Clostridium felsineum</name>
    <dbReference type="NCBI Taxonomy" id="36839"/>
    <lineage>
        <taxon>Bacteria</taxon>
        <taxon>Bacillati</taxon>
        <taxon>Bacillota</taxon>
        <taxon>Clostridia</taxon>
        <taxon>Eubacteriales</taxon>
        <taxon>Clostridiaceae</taxon>
        <taxon>Clostridium</taxon>
    </lineage>
</organism>
<keyword evidence="2" id="KW-1185">Reference proteome</keyword>
<reference evidence="1 2" key="1">
    <citation type="submission" date="2022-04" db="EMBL/GenBank/DDBJ databases">
        <title>Genome sequence of C. roseum typestrain.</title>
        <authorList>
            <person name="Poehlein A."/>
            <person name="Schoch T."/>
            <person name="Duerre P."/>
            <person name="Daniel R."/>
        </authorList>
    </citation>
    <scope>NUCLEOTIDE SEQUENCE [LARGE SCALE GENOMIC DNA]</scope>
    <source>
        <strain evidence="1 2">DSM 7320</strain>
        <plasmid evidence="1 2">p330</plasmid>
    </source>
</reference>
<accession>A0A1S8L1U3</accession>
<dbReference type="AlphaFoldDB" id="A0A1S8L1U3"/>
<proteinExistence type="predicted"/>
<dbReference type="Proteomes" id="UP000190951">
    <property type="component" value="Plasmid p330"/>
</dbReference>
<sequence>MIYPIGFRRNNRYRGPIESIKQTENVNELVININTLYEAFNKLENSASEMQTLAFTNNINELQKFKNSISNSMEVMKYGTFK</sequence>
<protein>
    <submittedName>
        <fullName evidence="1">Uncharacterized protein</fullName>
    </submittedName>
</protein>
<keyword evidence="1" id="KW-0614">Plasmid</keyword>
<evidence type="ECO:0000313" key="1">
    <source>
        <dbReference type="EMBL" id="URZ13906.1"/>
    </source>
</evidence>
<geneLocation type="plasmid" evidence="1 2">
    <name>p330</name>
</geneLocation>
<dbReference type="RefSeq" id="WP_077832557.1">
    <property type="nucleotide sequence ID" value="NZ_CP096984.1"/>
</dbReference>
<evidence type="ECO:0000313" key="2">
    <source>
        <dbReference type="Proteomes" id="UP000190951"/>
    </source>
</evidence>
<gene>
    <name evidence="1" type="ORF">CROST_046840</name>
</gene>